<proteinExistence type="predicted"/>
<gene>
    <name evidence="2" type="ORF">PZE19_11430</name>
</gene>
<dbReference type="RefSeq" id="WP_277860746.1">
    <property type="nucleotide sequence ID" value="NZ_JARRAG010000002.1"/>
</dbReference>
<name>A0ABT6F9W3_9BACT</name>
<keyword evidence="1" id="KW-0472">Membrane</keyword>
<dbReference type="Proteomes" id="UP001216907">
    <property type="component" value="Unassembled WGS sequence"/>
</dbReference>
<keyword evidence="1" id="KW-0812">Transmembrane</keyword>
<keyword evidence="1" id="KW-1133">Transmembrane helix</keyword>
<evidence type="ECO:0000313" key="2">
    <source>
        <dbReference type="EMBL" id="MDG3004388.1"/>
    </source>
</evidence>
<feature type="transmembrane region" description="Helical" evidence="1">
    <location>
        <begin position="77"/>
        <end position="94"/>
    </location>
</feature>
<evidence type="ECO:0000313" key="3">
    <source>
        <dbReference type="Proteomes" id="UP001216907"/>
    </source>
</evidence>
<protein>
    <submittedName>
        <fullName evidence="2">Ammonium transporter</fullName>
    </submittedName>
</protein>
<organism evidence="2 3">
    <name type="scientific">Paludisphaera mucosa</name>
    <dbReference type="NCBI Taxonomy" id="3030827"/>
    <lineage>
        <taxon>Bacteria</taxon>
        <taxon>Pseudomonadati</taxon>
        <taxon>Planctomycetota</taxon>
        <taxon>Planctomycetia</taxon>
        <taxon>Isosphaerales</taxon>
        <taxon>Isosphaeraceae</taxon>
        <taxon>Paludisphaera</taxon>
    </lineage>
</organism>
<sequence>MNDDAWKKEVIAPLAWGGGIVVVALGSTLARKLCYLDGDTVTRLVIGLTGLMIAANGNRLPKVVVPNAYAQRAKRGGWAMFLSGLVYAGVFAFAPIHTTVAVGCGAVAAEMVVTLGYCLWLSVRVKAV</sequence>
<evidence type="ECO:0000256" key="1">
    <source>
        <dbReference type="SAM" id="Phobius"/>
    </source>
</evidence>
<dbReference type="EMBL" id="JARRAG010000002">
    <property type="protein sequence ID" value="MDG3004388.1"/>
    <property type="molecule type" value="Genomic_DNA"/>
</dbReference>
<keyword evidence="3" id="KW-1185">Reference proteome</keyword>
<accession>A0ABT6F9W3</accession>
<reference evidence="2 3" key="1">
    <citation type="submission" date="2023-03" db="EMBL/GenBank/DDBJ databases">
        <title>Paludisphaera mucosa sp. nov. a novel planctomycete from northern fen.</title>
        <authorList>
            <person name="Ivanova A."/>
        </authorList>
    </citation>
    <scope>NUCLEOTIDE SEQUENCE [LARGE SCALE GENOMIC DNA]</scope>
    <source>
        <strain evidence="2 3">Pla2</strain>
    </source>
</reference>
<comment type="caution">
    <text evidence="2">The sequence shown here is derived from an EMBL/GenBank/DDBJ whole genome shotgun (WGS) entry which is preliminary data.</text>
</comment>
<feature type="transmembrane region" description="Helical" evidence="1">
    <location>
        <begin position="100"/>
        <end position="123"/>
    </location>
</feature>